<dbReference type="PROSITE" id="PS50164">
    <property type="entry name" value="GIY_YIG"/>
    <property type="match status" value="1"/>
</dbReference>
<dbReference type="InterPro" id="IPR050190">
    <property type="entry name" value="UPF0213_domain"/>
</dbReference>
<dbReference type="EMBL" id="MFHJ01000025">
    <property type="protein sequence ID" value="OGF73800.1"/>
    <property type="molecule type" value="Genomic_DNA"/>
</dbReference>
<comment type="caution">
    <text evidence="3">The sequence shown here is derived from an EMBL/GenBank/DDBJ whole genome shotgun (WGS) entry which is preliminary data.</text>
</comment>
<dbReference type="PANTHER" id="PTHR34477">
    <property type="entry name" value="UPF0213 PROTEIN YHBQ"/>
    <property type="match status" value="1"/>
</dbReference>
<proteinExistence type="inferred from homology"/>
<comment type="similarity">
    <text evidence="1">Belongs to the UPF0213 family.</text>
</comment>
<name>A0A1F5WDZ4_9BACT</name>
<dbReference type="Gene3D" id="3.40.1440.10">
    <property type="entry name" value="GIY-YIG endonuclease"/>
    <property type="match status" value="1"/>
</dbReference>
<feature type="domain" description="GIY-YIG" evidence="2">
    <location>
        <begin position="2"/>
        <end position="77"/>
    </location>
</feature>
<evidence type="ECO:0000313" key="4">
    <source>
        <dbReference type="Proteomes" id="UP000178276"/>
    </source>
</evidence>
<protein>
    <recommendedName>
        <fullName evidence="2">GIY-YIG domain-containing protein</fullName>
    </recommendedName>
</protein>
<accession>A0A1F5WDZ4</accession>
<organism evidence="3 4">
    <name type="scientific">Candidatus Giovannonibacteria bacterium RIFCSPHIGHO2_02_43_16</name>
    <dbReference type="NCBI Taxonomy" id="1798331"/>
    <lineage>
        <taxon>Bacteria</taxon>
        <taxon>Candidatus Giovannoniibacteriota</taxon>
    </lineage>
</organism>
<dbReference type="InterPro" id="IPR000305">
    <property type="entry name" value="GIY-YIG_endonuc"/>
</dbReference>
<gene>
    <name evidence="3" type="ORF">A2W57_01465</name>
</gene>
<dbReference type="SUPFAM" id="SSF82771">
    <property type="entry name" value="GIY-YIG endonuclease"/>
    <property type="match status" value="1"/>
</dbReference>
<dbReference type="Pfam" id="PF01541">
    <property type="entry name" value="GIY-YIG"/>
    <property type="match status" value="1"/>
</dbReference>
<dbReference type="STRING" id="1798331.A2W57_01465"/>
<dbReference type="Proteomes" id="UP000178276">
    <property type="component" value="Unassembled WGS sequence"/>
</dbReference>
<evidence type="ECO:0000256" key="1">
    <source>
        <dbReference type="ARBA" id="ARBA00007435"/>
    </source>
</evidence>
<reference evidence="3 4" key="1">
    <citation type="journal article" date="2016" name="Nat. Commun.">
        <title>Thousands of microbial genomes shed light on interconnected biogeochemical processes in an aquifer system.</title>
        <authorList>
            <person name="Anantharaman K."/>
            <person name="Brown C.T."/>
            <person name="Hug L.A."/>
            <person name="Sharon I."/>
            <person name="Castelle C.J."/>
            <person name="Probst A.J."/>
            <person name="Thomas B.C."/>
            <person name="Singh A."/>
            <person name="Wilkins M.J."/>
            <person name="Karaoz U."/>
            <person name="Brodie E.L."/>
            <person name="Williams K.H."/>
            <person name="Hubbard S.S."/>
            <person name="Banfield J.F."/>
        </authorList>
    </citation>
    <scope>NUCLEOTIDE SEQUENCE [LARGE SCALE GENOMIC DNA]</scope>
</reference>
<evidence type="ECO:0000259" key="2">
    <source>
        <dbReference type="PROSITE" id="PS50164"/>
    </source>
</evidence>
<dbReference type="AlphaFoldDB" id="A0A1F5WDZ4"/>
<dbReference type="InterPro" id="IPR035901">
    <property type="entry name" value="GIY-YIG_endonuc_sf"/>
</dbReference>
<dbReference type="PANTHER" id="PTHR34477:SF1">
    <property type="entry name" value="UPF0213 PROTEIN YHBQ"/>
    <property type="match status" value="1"/>
</dbReference>
<dbReference type="SMART" id="SM00465">
    <property type="entry name" value="GIYc"/>
    <property type="match status" value="1"/>
</dbReference>
<sequence length="89" mass="10601">MKMSFIYFLRSKSDGRIYIGSTSNLEQRLRHHFGKSTPSTKRFGEIELVFKQEYQTLKDARSIEKKLKKLKRKDYIEKIISDGFIKLKP</sequence>
<evidence type="ECO:0000313" key="3">
    <source>
        <dbReference type="EMBL" id="OGF73800.1"/>
    </source>
</evidence>